<proteinExistence type="predicted"/>
<dbReference type="Gene3D" id="3.40.50.10490">
    <property type="entry name" value="Glucose-6-phosphate isomerase like protein, domain 1"/>
    <property type="match status" value="1"/>
</dbReference>
<dbReference type="InterPro" id="IPR050099">
    <property type="entry name" value="SIS_GmhA/DiaA_subfam"/>
</dbReference>
<dbReference type="InterPro" id="IPR035461">
    <property type="entry name" value="GmhA/DiaA"/>
</dbReference>
<organism evidence="2 3">
    <name type="scientific">Mycetohabitans rhizoxinica (strain DSM 19002 / CIP 109453 / HKI 454)</name>
    <name type="common">Paraburkholderia rhizoxinica</name>
    <dbReference type="NCBI Taxonomy" id="882378"/>
    <lineage>
        <taxon>Bacteria</taxon>
        <taxon>Pseudomonadati</taxon>
        <taxon>Pseudomonadota</taxon>
        <taxon>Betaproteobacteria</taxon>
        <taxon>Burkholderiales</taxon>
        <taxon>Burkholderiaceae</taxon>
        <taxon>Mycetohabitans</taxon>
    </lineage>
</organism>
<dbReference type="EC" id="5.3.1.-" evidence="2"/>
<dbReference type="GO" id="GO:1901135">
    <property type="term" value="P:carbohydrate derivative metabolic process"/>
    <property type="evidence" value="ECO:0007669"/>
    <property type="project" value="InterPro"/>
</dbReference>
<reference evidence="2 3" key="1">
    <citation type="journal article" date="2011" name="J. Bacteriol.">
        <title>Complete genome sequence of Burkholderia rhizoxinica, an endosymbiont of Rhizopus microsporus.</title>
        <authorList>
            <person name="Lackner G."/>
            <person name="Moebius N."/>
            <person name="Partida-Martinez L."/>
            <person name="Hertweck C."/>
        </authorList>
    </citation>
    <scope>NUCLEOTIDE SEQUENCE [LARGE SCALE GENOMIC DNA]</scope>
    <source>
        <strain evidence="3">DSM 19002 / CIP 109453 / HKI 454</strain>
    </source>
</reference>
<dbReference type="SUPFAM" id="SSF53697">
    <property type="entry name" value="SIS domain"/>
    <property type="match status" value="1"/>
</dbReference>
<gene>
    <name evidence="2" type="ordered locus">RBRH_03060</name>
</gene>
<dbReference type="InterPro" id="IPR046348">
    <property type="entry name" value="SIS_dom_sf"/>
</dbReference>
<evidence type="ECO:0000313" key="2">
    <source>
        <dbReference type="EMBL" id="CBW76275.1"/>
    </source>
</evidence>
<dbReference type="PANTHER" id="PTHR30390:SF6">
    <property type="entry name" value="DNAA INITIATOR-ASSOCIATING PROTEIN DIAA"/>
    <property type="match status" value="1"/>
</dbReference>
<accession>E5AMP3</accession>
<feature type="domain" description="SIS" evidence="1">
    <location>
        <begin position="60"/>
        <end position="220"/>
    </location>
</feature>
<dbReference type="GO" id="GO:0016853">
    <property type="term" value="F:isomerase activity"/>
    <property type="evidence" value="ECO:0007669"/>
    <property type="project" value="UniProtKB-KW"/>
</dbReference>
<evidence type="ECO:0000259" key="1">
    <source>
        <dbReference type="PROSITE" id="PS51464"/>
    </source>
</evidence>
<dbReference type="eggNOG" id="COG0279">
    <property type="taxonomic scope" value="Bacteria"/>
</dbReference>
<protein>
    <submittedName>
        <fullName evidence="2">Phosphoheptose isomerase</fullName>
        <ecNumber evidence="2">5.3.1.-</ecNumber>
    </submittedName>
</protein>
<dbReference type="STRING" id="882378.RBRH_03060"/>
<dbReference type="CDD" id="cd05006">
    <property type="entry name" value="SIS_GmhA"/>
    <property type="match status" value="1"/>
</dbReference>
<dbReference type="AlphaFoldDB" id="E5AMP3"/>
<dbReference type="Pfam" id="PF13580">
    <property type="entry name" value="SIS_2"/>
    <property type="match status" value="1"/>
</dbReference>
<dbReference type="GO" id="GO:0097367">
    <property type="term" value="F:carbohydrate derivative binding"/>
    <property type="evidence" value="ECO:0007669"/>
    <property type="project" value="InterPro"/>
</dbReference>
<dbReference type="HOGENOM" id="CLU_080999_3_1_4"/>
<name>E5AMP3_MYCRK</name>
<dbReference type="InterPro" id="IPR001347">
    <property type="entry name" value="SIS_dom"/>
</dbReference>
<keyword evidence="2" id="KW-0413">Isomerase</keyword>
<sequence length="220" mass="23507">MGCRCLQRRSATAVNSRARNEREQLMSIERIQRQFRESAELQLTALDALGVPIAAAIDAMFATLANGGKILACGDGACMLDAQRFAAALVARFERDRPGLPALALANDDLMRVCGGTQAYDEVFARQVRSLGHGDDILLAIAGHDDVPALVAAVDAAHEREMIVVALTGAGGGPLSQALLDTDIHICVPAQRQVRVHELQLLTIHCLCDGIDAMLLGEED</sequence>
<dbReference type="PANTHER" id="PTHR30390">
    <property type="entry name" value="SEDOHEPTULOSE 7-PHOSPHATE ISOMERASE / DNAA INITIATOR-ASSOCIATING FACTOR FOR REPLICATION INITIATION"/>
    <property type="match status" value="1"/>
</dbReference>
<dbReference type="KEGG" id="brh:RBRH_03060"/>
<dbReference type="EMBL" id="FR687359">
    <property type="protein sequence ID" value="CBW76275.1"/>
    <property type="molecule type" value="Genomic_DNA"/>
</dbReference>
<dbReference type="PROSITE" id="PS51464">
    <property type="entry name" value="SIS"/>
    <property type="match status" value="1"/>
</dbReference>
<evidence type="ECO:0000313" key="3">
    <source>
        <dbReference type="Proteomes" id="UP000007437"/>
    </source>
</evidence>
<dbReference type="Proteomes" id="UP000007437">
    <property type="component" value="Chromosome"/>
</dbReference>